<dbReference type="OrthoDB" id="3443359at2"/>
<keyword evidence="2" id="KW-0285">Flavoprotein</keyword>
<comment type="cofactor">
    <cofactor evidence="1">
        <name>FAD</name>
        <dbReference type="ChEBI" id="CHEBI:57692"/>
    </cofactor>
</comment>
<evidence type="ECO:0000313" key="5">
    <source>
        <dbReference type="EMBL" id="PXX41973.1"/>
    </source>
</evidence>
<dbReference type="GO" id="GO:0071949">
    <property type="term" value="F:FAD binding"/>
    <property type="evidence" value="ECO:0007669"/>
    <property type="project" value="InterPro"/>
</dbReference>
<dbReference type="Gene3D" id="3.40.30.120">
    <property type="match status" value="1"/>
</dbReference>
<keyword evidence="3" id="KW-0274">FAD</keyword>
<evidence type="ECO:0000313" key="6">
    <source>
        <dbReference type="Proteomes" id="UP000247792"/>
    </source>
</evidence>
<proteinExistence type="predicted"/>
<dbReference type="Pfam" id="PF01494">
    <property type="entry name" value="FAD_binding_3"/>
    <property type="match status" value="1"/>
</dbReference>
<dbReference type="NCBIfam" id="NF006002">
    <property type="entry name" value="PRK08132.1"/>
    <property type="match status" value="1"/>
</dbReference>
<organism evidence="5 6">
    <name type="scientific">Undibacterium pigrum</name>
    <dbReference type="NCBI Taxonomy" id="401470"/>
    <lineage>
        <taxon>Bacteria</taxon>
        <taxon>Pseudomonadati</taxon>
        <taxon>Pseudomonadota</taxon>
        <taxon>Betaproteobacteria</taxon>
        <taxon>Burkholderiales</taxon>
        <taxon>Oxalobacteraceae</taxon>
        <taxon>Undibacterium</taxon>
    </lineage>
</organism>
<name>A0A318JP42_9BURK</name>
<dbReference type="Proteomes" id="UP000247792">
    <property type="component" value="Unassembled WGS sequence"/>
</dbReference>
<evidence type="ECO:0000256" key="2">
    <source>
        <dbReference type="ARBA" id="ARBA00022630"/>
    </source>
</evidence>
<dbReference type="AlphaFoldDB" id="A0A318JP42"/>
<evidence type="ECO:0000256" key="3">
    <source>
        <dbReference type="ARBA" id="ARBA00022827"/>
    </source>
</evidence>
<dbReference type="PRINTS" id="PR00420">
    <property type="entry name" value="RNGMNOXGNASE"/>
</dbReference>
<evidence type="ECO:0000259" key="4">
    <source>
        <dbReference type="Pfam" id="PF01494"/>
    </source>
</evidence>
<dbReference type="EMBL" id="QJKB01000006">
    <property type="protein sequence ID" value="PXX41973.1"/>
    <property type="molecule type" value="Genomic_DNA"/>
</dbReference>
<feature type="domain" description="FAD-binding" evidence="4">
    <location>
        <begin position="27"/>
        <end position="359"/>
    </location>
</feature>
<dbReference type="Gene3D" id="3.30.70.2450">
    <property type="match status" value="1"/>
</dbReference>
<dbReference type="InterPro" id="IPR036188">
    <property type="entry name" value="FAD/NAD-bd_sf"/>
</dbReference>
<protein>
    <submittedName>
        <fullName evidence="5">3-(3-hydroxy-phenyl)propionate hydroxylase</fullName>
    </submittedName>
</protein>
<dbReference type="SUPFAM" id="SSF51905">
    <property type="entry name" value="FAD/NAD(P)-binding domain"/>
    <property type="match status" value="1"/>
</dbReference>
<sequence>MLSTYQYQKFPFVTPPELQTKEVTRRKVVIVGAGPVGLAAAIDCHLQGLDVLVVDDDDTVSVGSRGLCYAKRTLEILDRLGVASAVRNKGVEWNVGRTFFRKDEVFNFNLLPAPDHKHPGMVNLQQYYLEDFLVQRAMEVGVELRWKSRVTAIQQGDDFSTLQISTPEGEYGLQADWLIACDGARSPLRHMLGLEVEGKVFMDRFLIADVVMKADFPAERWFWFDPPFHPNQSVLLHREADNVWRIDFQLGWDADPVEERKPENVIPRIKAMLGDDREFELEWVSVYTFQCRRMEKFRHGRVLFAGDAAHQVSPFGARGANSGIQDADNLVWKLKLVVDGKAADSLLDTYSDERVFAADENLLNSTRSTDFITPKSAVSKCFRNAVLSLAQEHAFARKLVNSGRLSVPAILSESNLNTEDSEGFDTAIRAGAPFEDGPVIDQKKSAFLIDYLRPVFHGLYFCDTVSDIPDAHLAAIKALEQETIPVATIIISKQESSLDGHLVLTDIKGLLHQRYGTGNGSYHLLRPDQHLAARWQQFEFNQVCRAVQTACGNSSGVA</sequence>
<dbReference type="PANTHER" id="PTHR43004">
    <property type="entry name" value="TRK SYSTEM POTASSIUM UPTAKE PROTEIN"/>
    <property type="match status" value="1"/>
</dbReference>
<dbReference type="PANTHER" id="PTHR43004:SF19">
    <property type="entry name" value="BINDING MONOOXYGENASE, PUTATIVE (JCVI)-RELATED"/>
    <property type="match status" value="1"/>
</dbReference>
<keyword evidence="6" id="KW-1185">Reference proteome</keyword>
<evidence type="ECO:0000256" key="1">
    <source>
        <dbReference type="ARBA" id="ARBA00001974"/>
    </source>
</evidence>
<comment type="caution">
    <text evidence="5">The sequence shown here is derived from an EMBL/GenBank/DDBJ whole genome shotgun (WGS) entry which is preliminary data.</text>
</comment>
<dbReference type="InterPro" id="IPR002938">
    <property type="entry name" value="FAD-bd"/>
</dbReference>
<dbReference type="GO" id="GO:0016709">
    <property type="term" value="F:oxidoreductase activity, acting on paired donors, with incorporation or reduction of molecular oxygen, NAD(P)H as one donor, and incorporation of one atom of oxygen"/>
    <property type="evidence" value="ECO:0007669"/>
    <property type="project" value="UniProtKB-ARBA"/>
</dbReference>
<reference evidence="5 6" key="1">
    <citation type="submission" date="2018-05" db="EMBL/GenBank/DDBJ databases">
        <title>Genomic Encyclopedia of Type Strains, Phase IV (KMG-IV): sequencing the most valuable type-strain genomes for metagenomic binning, comparative biology and taxonomic classification.</title>
        <authorList>
            <person name="Goeker M."/>
        </authorList>
    </citation>
    <scope>NUCLEOTIDE SEQUENCE [LARGE SCALE GENOMIC DNA]</scope>
    <source>
        <strain evidence="5 6">DSM 19792</strain>
    </source>
</reference>
<dbReference type="InterPro" id="IPR050641">
    <property type="entry name" value="RIFMO-like"/>
</dbReference>
<gene>
    <name evidence="5" type="ORF">DFR42_106152</name>
</gene>
<dbReference type="RefSeq" id="WP_110256411.1">
    <property type="nucleotide sequence ID" value="NZ_QJKB01000006.1"/>
</dbReference>
<dbReference type="Gene3D" id="3.50.50.60">
    <property type="entry name" value="FAD/NAD(P)-binding domain"/>
    <property type="match status" value="1"/>
</dbReference>
<accession>A0A318JP42</accession>